<organism evidence="2 3">
    <name type="scientific">Desulforamulus ruminis (strain ATCC 23193 / DSM 2154 / NCIMB 8452 / DL)</name>
    <name type="common">Desulfotomaculum ruminis</name>
    <dbReference type="NCBI Taxonomy" id="696281"/>
    <lineage>
        <taxon>Bacteria</taxon>
        <taxon>Bacillati</taxon>
        <taxon>Bacillota</taxon>
        <taxon>Clostridia</taxon>
        <taxon>Eubacteriales</taxon>
        <taxon>Peptococcaceae</taxon>
        <taxon>Desulforamulus</taxon>
    </lineage>
</organism>
<evidence type="ECO:0000313" key="3">
    <source>
        <dbReference type="Proteomes" id="UP000009234"/>
    </source>
</evidence>
<dbReference type="AlphaFoldDB" id="F6DL55"/>
<keyword evidence="3" id="KW-1185">Reference proteome</keyword>
<dbReference type="InterPro" id="IPR027417">
    <property type="entry name" value="P-loop_NTPase"/>
</dbReference>
<dbReference type="InterPro" id="IPR022488">
    <property type="entry name" value="PPK2-related"/>
</dbReference>
<proteinExistence type="predicted"/>
<dbReference type="PANTHER" id="PTHR34383">
    <property type="entry name" value="POLYPHOSPHATE:AMP PHOSPHOTRANSFERASE-RELATED"/>
    <property type="match status" value="1"/>
</dbReference>
<dbReference type="SUPFAM" id="SSF52540">
    <property type="entry name" value="P-loop containing nucleoside triphosphate hydrolases"/>
    <property type="match status" value="2"/>
</dbReference>
<dbReference type="STRING" id="696281.Desru_1001"/>
<dbReference type="HOGENOM" id="CLU_033786_0_1_9"/>
<feature type="domain" description="Polyphosphate kinase-2-related" evidence="1">
    <location>
        <begin position="11"/>
        <end position="233"/>
    </location>
</feature>
<dbReference type="RefSeq" id="WP_013841047.1">
    <property type="nucleotide sequence ID" value="NC_015589.1"/>
</dbReference>
<reference evidence="3" key="1">
    <citation type="submission" date="2011-05" db="EMBL/GenBank/DDBJ databases">
        <title>Complete sequence of Desulfotomaculum ruminis DSM 2154.</title>
        <authorList>
            <person name="Lucas S."/>
            <person name="Copeland A."/>
            <person name="Lapidus A."/>
            <person name="Cheng J.-F."/>
            <person name="Goodwin L."/>
            <person name="Pitluck S."/>
            <person name="Lu M."/>
            <person name="Detter J.C."/>
            <person name="Han C."/>
            <person name="Tapia R."/>
            <person name="Land M."/>
            <person name="Hauser L."/>
            <person name="Kyrpides N."/>
            <person name="Ivanova N."/>
            <person name="Mikhailova N."/>
            <person name="Pagani I."/>
            <person name="Stams A.J.M."/>
            <person name="Plugge C.M."/>
            <person name="Muyzer G."/>
            <person name="Kuever J."/>
            <person name="Parshina S.N."/>
            <person name="Ivanova A.E."/>
            <person name="Nazina T.N."/>
            <person name="Brambilla E."/>
            <person name="Spring S."/>
            <person name="Klenk H.-P."/>
            <person name="Woyke T."/>
        </authorList>
    </citation>
    <scope>NUCLEOTIDE SEQUENCE [LARGE SCALE GENOMIC DNA]</scope>
    <source>
        <strain evidence="3">ATCC 23193 / DSM 2154 / NCIB 8452 / DL</strain>
    </source>
</reference>
<dbReference type="PANTHER" id="PTHR34383:SF3">
    <property type="entry name" value="POLYPHOSPHATE:AMP PHOSPHOTRANSFERASE"/>
    <property type="match status" value="1"/>
</dbReference>
<gene>
    <name evidence="2" type="ordered locus">Desru_1001</name>
</gene>
<reference evidence="2 3" key="2">
    <citation type="journal article" date="2012" name="Stand. Genomic Sci.">
        <title>Complete genome sequence of the sulfate-reducing firmicute Desulfotomaculum ruminis type strain (DL(T)).</title>
        <authorList>
            <person name="Spring S."/>
            <person name="Visser M."/>
            <person name="Lu M."/>
            <person name="Copeland A."/>
            <person name="Lapidus A."/>
            <person name="Lucas S."/>
            <person name="Cheng J.F."/>
            <person name="Han C."/>
            <person name="Tapia R."/>
            <person name="Goodwin L.A."/>
            <person name="Pitluck S."/>
            <person name="Ivanova N."/>
            <person name="Land M."/>
            <person name="Hauser L."/>
            <person name="Larimer F."/>
            <person name="Rohde M."/>
            <person name="Goker M."/>
            <person name="Detter J.C."/>
            <person name="Kyrpides N.C."/>
            <person name="Woyke T."/>
            <person name="Schaap P.J."/>
            <person name="Plugge C.M."/>
            <person name="Muyzer G."/>
            <person name="Kuever J."/>
            <person name="Pereira I.A."/>
            <person name="Parshina S.N."/>
            <person name="Bernier-Latmani R."/>
            <person name="Stams A.J."/>
            <person name="Klenk H.P."/>
        </authorList>
    </citation>
    <scope>NUCLEOTIDE SEQUENCE [LARGE SCALE GENOMIC DNA]</scope>
    <source>
        <strain evidence="3">ATCC 23193 / DSM 2154 / NCIB 8452 / DL</strain>
    </source>
</reference>
<name>F6DL55_DESRL</name>
<accession>F6DL55</accession>
<dbReference type="eggNOG" id="COG2326">
    <property type="taxonomic scope" value="Bacteria"/>
</dbReference>
<dbReference type="EMBL" id="CP002780">
    <property type="protein sequence ID" value="AEG59276.1"/>
    <property type="molecule type" value="Genomic_DNA"/>
</dbReference>
<dbReference type="Gene3D" id="3.40.50.300">
    <property type="entry name" value="P-loop containing nucleotide triphosphate hydrolases"/>
    <property type="match status" value="2"/>
</dbReference>
<evidence type="ECO:0000313" key="2">
    <source>
        <dbReference type="EMBL" id="AEG59276.1"/>
    </source>
</evidence>
<dbReference type="Pfam" id="PF03976">
    <property type="entry name" value="PPK2"/>
    <property type="match status" value="2"/>
</dbReference>
<feature type="domain" description="Polyphosphate kinase-2-related" evidence="1">
    <location>
        <begin position="271"/>
        <end position="490"/>
    </location>
</feature>
<dbReference type="OrthoDB" id="9775224at2"/>
<protein>
    <recommendedName>
        <fullName evidence="1">Polyphosphate kinase-2-related domain-containing protein</fullName>
    </recommendedName>
</protein>
<evidence type="ECO:0000259" key="1">
    <source>
        <dbReference type="Pfam" id="PF03976"/>
    </source>
</evidence>
<dbReference type="Proteomes" id="UP000009234">
    <property type="component" value="Chromosome"/>
</dbReference>
<sequence length="492" mass="58734">MLEEVNLNQKMDKEDFKKLFSPLEMKLAELQRRIRELKIPVMVVFEGWDAAGKGTLINQMIQALDPRGFHVYSIQEPTEEERLYPFLWRFWIKTPAQGRIAVFDRSWYRRTLIDRVEKVVAKKEWQQSYEEINVFERQLTDSGCLIVKFFLHISQKEQKARLEELAENPATAWRVTERDWKHHRQYGLYQKAANEMLEKTNTRHAPWTVVEAHHQRFATIKIYSTLVKAIEDAVHLRQSLSRGSGEMTKGGESLPKAAKAGLLEVNLKLSLDQETYREQLKKYQKKIREIEHALYLKRLPLVILYEGWDAAGKGGNIRRVTEKMDPRGYRVVPVAIPNDLEKAHHYLWRFWNYLPKAGHITIFDRSWYGRVLVERVENYCTRSEWQRAYREINEMEEYLVGAGVLLVKFWLHIEQEEQLKRFIERQQRKPWKITEEDWRNRDKWPLYLEAVEEMLQRTSTSHAPWTLVEANSKYYARIKTMKTIIEAVEKRL</sequence>
<dbReference type="KEGG" id="dru:Desru_1001"/>